<keyword evidence="9" id="KW-1185">Reference proteome</keyword>
<name>A0A9E6XTK1_9ACTN</name>
<dbReference type="PANTHER" id="PTHR30136">
    <property type="entry name" value="HELIX-TURN-HELIX TRANSCRIPTIONAL REGULATOR, ICLR FAMILY"/>
    <property type="match status" value="1"/>
</dbReference>
<dbReference type="InterPro" id="IPR014757">
    <property type="entry name" value="Tscrpt_reg_IclR_C"/>
</dbReference>
<feature type="domain" description="HTH iclR-type" evidence="6">
    <location>
        <begin position="17"/>
        <end position="78"/>
    </location>
</feature>
<evidence type="ECO:0000313" key="8">
    <source>
        <dbReference type="EMBL" id="UGS34204.1"/>
    </source>
</evidence>
<dbReference type="FunFam" id="1.10.10.10:FF:000056">
    <property type="entry name" value="IclR family transcriptional regulator"/>
    <property type="match status" value="1"/>
</dbReference>
<dbReference type="GO" id="GO:0003677">
    <property type="term" value="F:DNA binding"/>
    <property type="evidence" value="ECO:0007669"/>
    <property type="project" value="UniProtKB-KW"/>
</dbReference>
<dbReference type="Gene3D" id="3.30.450.40">
    <property type="match status" value="1"/>
</dbReference>
<dbReference type="Pfam" id="PF01614">
    <property type="entry name" value="IclR_C"/>
    <property type="match status" value="1"/>
</dbReference>
<organism evidence="8 9">
    <name type="scientific">Capillimicrobium parvum</name>
    <dbReference type="NCBI Taxonomy" id="2884022"/>
    <lineage>
        <taxon>Bacteria</taxon>
        <taxon>Bacillati</taxon>
        <taxon>Actinomycetota</taxon>
        <taxon>Thermoleophilia</taxon>
        <taxon>Solirubrobacterales</taxon>
        <taxon>Capillimicrobiaceae</taxon>
        <taxon>Capillimicrobium</taxon>
    </lineage>
</organism>
<evidence type="ECO:0000256" key="3">
    <source>
        <dbReference type="ARBA" id="ARBA00023163"/>
    </source>
</evidence>
<dbReference type="PROSITE" id="PS51078">
    <property type="entry name" value="ICLR_ED"/>
    <property type="match status" value="1"/>
</dbReference>
<dbReference type="Pfam" id="PF09339">
    <property type="entry name" value="HTH_IclR"/>
    <property type="match status" value="1"/>
</dbReference>
<dbReference type="RefSeq" id="WP_259313893.1">
    <property type="nucleotide sequence ID" value="NZ_CP087164.1"/>
</dbReference>
<dbReference type="Gene3D" id="1.10.10.10">
    <property type="entry name" value="Winged helix-like DNA-binding domain superfamily/Winged helix DNA-binding domain"/>
    <property type="match status" value="1"/>
</dbReference>
<dbReference type="InterPro" id="IPR005471">
    <property type="entry name" value="Tscrpt_reg_IclR_N"/>
</dbReference>
<dbReference type="KEGG" id="sbae:DSM104329_00577"/>
<dbReference type="SMART" id="SM00346">
    <property type="entry name" value="HTH_ICLR"/>
    <property type="match status" value="1"/>
</dbReference>
<evidence type="ECO:0000256" key="4">
    <source>
        <dbReference type="ARBA" id="ARBA00058938"/>
    </source>
</evidence>
<dbReference type="AlphaFoldDB" id="A0A9E6XTK1"/>
<sequence length="262" mass="26416">MTLVAAGDASATSHRAVGSVARAIELLDALAAAPDGLGVNALARRIGVNPSTASRLLATLEQGGLVQRAPGGPYRLGLRIVALADGVLARLDIRELARPHLRALAATTGETATLSMPGEREAVTVDFVAAESSVVSTARVGRPSVPHATAAGKVMLAFGGGADAIAGGPLEAYTDRTIVDPAALAAEIVRVRERGWGEAAGEREPDLNALAAPVFGRTGELVAVLGVQGPATRLDDARRRAVLPALSEAAAALSAALGGRAV</sequence>
<gene>
    <name evidence="8" type="primary">xynR_1</name>
    <name evidence="8" type="ORF">DSM104329_00577</name>
</gene>
<evidence type="ECO:0000256" key="2">
    <source>
        <dbReference type="ARBA" id="ARBA00023125"/>
    </source>
</evidence>
<protein>
    <recommendedName>
        <fullName evidence="5">Glycerol operon regulatory protein</fullName>
    </recommendedName>
</protein>
<dbReference type="InterPro" id="IPR029016">
    <property type="entry name" value="GAF-like_dom_sf"/>
</dbReference>
<proteinExistence type="predicted"/>
<evidence type="ECO:0000259" key="6">
    <source>
        <dbReference type="PROSITE" id="PS51077"/>
    </source>
</evidence>
<keyword evidence="1" id="KW-0805">Transcription regulation</keyword>
<evidence type="ECO:0000259" key="7">
    <source>
        <dbReference type="PROSITE" id="PS51078"/>
    </source>
</evidence>
<accession>A0A9E6XTK1</accession>
<reference evidence="8" key="1">
    <citation type="journal article" date="2022" name="Int. J. Syst. Evol. Microbiol.">
        <title>Pseudomonas aegrilactucae sp. nov. and Pseudomonas morbosilactucae sp. nov., pathogens causing bacterial rot of lettuce in Japan.</title>
        <authorList>
            <person name="Sawada H."/>
            <person name="Fujikawa T."/>
            <person name="Satou M."/>
        </authorList>
    </citation>
    <scope>NUCLEOTIDE SEQUENCE</scope>
    <source>
        <strain evidence="8">0166_1</strain>
    </source>
</reference>
<evidence type="ECO:0000313" key="9">
    <source>
        <dbReference type="Proteomes" id="UP001162834"/>
    </source>
</evidence>
<feature type="domain" description="IclR-ED" evidence="7">
    <location>
        <begin position="79"/>
        <end position="259"/>
    </location>
</feature>
<dbReference type="GO" id="GO:0045892">
    <property type="term" value="P:negative regulation of DNA-templated transcription"/>
    <property type="evidence" value="ECO:0007669"/>
    <property type="project" value="TreeGrafter"/>
</dbReference>
<dbReference type="CDD" id="cd00090">
    <property type="entry name" value="HTH_ARSR"/>
    <property type="match status" value="1"/>
</dbReference>
<dbReference type="SUPFAM" id="SSF55781">
    <property type="entry name" value="GAF domain-like"/>
    <property type="match status" value="1"/>
</dbReference>
<evidence type="ECO:0000256" key="5">
    <source>
        <dbReference type="ARBA" id="ARBA00070406"/>
    </source>
</evidence>
<dbReference type="GO" id="GO:0003700">
    <property type="term" value="F:DNA-binding transcription factor activity"/>
    <property type="evidence" value="ECO:0007669"/>
    <property type="project" value="TreeGrafter"/>
</dbReference>
<dbReference type="PANTHER" id="PTHR30136:SF8">
    <property type="entry name" value="TRANSCRIPTIONAL REGULATORY PROTEIN"/>
    <property type="match status" value="1"/>
</dbReference>
<dbReference type="SUPFAM" id="SSF46785">
    <property type="entry name" value="Winged helix' DNA-binding domain"/>
    <property type="match status" value="1"/>
</dbReference>
<dbReference type="EMBL" id="CP087164">
    <property type="protein sequence ID" value="UGS34204.1"/>
    <property type="molecule type" value="Genomic_DNA"/>
</dbReference>
<dbReference type="PROSITE" id="PS51077">
    <property type="entry name" value="HTH_ICLR"/>
    <property type="match status" value="1"/>
</dbReference>
<dbReference type="InterPro" id="IPR011991">
    <property type="entry name" value="ArsR-like_HTH"/>
</dbReference>
<dbReference type="InterPro" id="IPR036390">
    <property type="entry name" value="WH_DNA-bd_sf"/>
</dbReference>
<keyword evidence="2" id="KW-0238">DNA-binding</keyword>
<dbReference type="InterPro" id="IPR036388">
    <property type="entry name" value="WH-like_DNA-bd_sf"/>
</dbReference>
<keyword evidence="3" id="KW-0804">Transcription</keyword>
<evidence type="ECO:0000256" key="1">
    <source>
        <dbReference type="ARBA" id="ARBA00023015"/>
    </source>
</evidence>
<dbReference type="Proteomes" id="UP001162834">
    <property type="component" value="Chromosome"/>
</dbReference>
<comment type="function">
    <text evidence="4">May be an activator protein for the gylABX operon.</text>
</comment>
<dbReference type="InterPro" id="IPR050707">
    <property type="entry name" value="HTH_MetabolicPath_Reg"/>
</dbReference>